<reference evidence="2" key="1">
    <citation type="submission" date="2022-11" db="UniProtKB">
        <authorList>
            <consortium name="WormBaseParasite"/>
        </authorList>
    </citation>
    <scope>IDENTIFICATION</scope>
</reference>
<keyword evidence="1" id="KW-1185">Reference proteome</keyword>
<protein>
    <submittedName>
        <fullName evidence="2">Uncharacterized protein</fullName>
    </submittedName>
</protein>
<accession>A0A914M059</accession>
<dbReference type="WBParaSite" id="Minc3s01010g19821">
    <property type="protein sequence ID" value="Minc3s01010g19821"/>
    <property type="gene ID" value="Minc3s01010g19821"/>
</dbReference>
<dbReference type="Proteomes" id="UP000887563">
    <property type="component" value="Unplaced"/>
</dbReference>
<proteinExistence type="predicted"/>
<dbReference type="AlphaFoldDB" id="A0A914M059"/>
<name>A0A914M059_MELIC</name>
<dbReference type="Pfam" id="PF10712">
    <property type="entry name" value="NAD-GH"/>
    <property type="match status" value="1"/>
</dbReference>
<evidence type="ECO:0000313" key="1">
    <source>
        <dbReference type="Proteomes" id="UP000887563"/>
    </source>
</evidence>
<evidence type="ECO:0000313" key="2">
    <source>
        <dbReference type="WBParaSite" id="Minc3s01010g19821"/>
    </source>
</evidence>
<sequence length="147" mass="16580">MVDLKKTFSVKNPLKIPNHSIVEIFASKVSVSNSRLDLKNTIFNSQNRHVKSSTTQVKNQNVALALALLIQTISNSRSSWLVDDTQNIKSRNRSSILCGLALTIVELGRHSDDSILNGLDQKCLSRFLYLSQDHCRNFLKTNKIKLK</sequence>
<organism evidence="1 2">
    <name type="scientific">Meloidogyne incognita</name>
    <name type="common">Southern root-knot nematode worm</name>
    <name type="synonym">Oxyuris incognita</name>
    <dbReference type="NCBI Taxonomy" id="6306"/>
    <lineage>
        <taxon>Eukaryota</taxon>
        <taxon>Metazoa</taxon>
        <taxon>Ecdysozoa</taxon>
        <taxon>Nematoda</taxon>
        <taxon>Chromadorea</taxon>
        <taxon>Rhabditida</taxon>
        <taxon>Tylenchina</taxon>
        <taxon>Tylenchomorpha</taxon>
        <taxon>Tylenchoidea</taxon>
        <taxon>Meloidogynidae</taxon>
        <taxon>Meloidogyninae</taxon>
        <taxon>Meloidogyne</taxon>
        <taxon>Meloidogyne incognita group</taxon>
    </lineage>
</organism>
<dbReference type="InterPro" id="IPR019651">
    <property type="entry name" value="Glutamate_DH_NAD-spec"/>
</dbReference>